<evidence type="ECO:0000313" key="3">
    <source>
        <dbReference type="Proteomes" id="UP000076154"/>
    </source>
</evidence>
<feature type="compositionally biased region" description="Low complexity" evidence="1">
    <location>
        <begin position="114"/>
        <end position="134"/>
    </location>
</feature>
<gene>
    <name evidence="2" type="ORF">Hypma_014501</name>
</gene>
<feature type="compositionally biased region" description="Low complexity" evidence="1">
    <location>
        <begin position="1"/>
        <end position="28"/>
    </location>
</feature>
<comment type="caution">
    <text evidence="2">The sequence shown here is derived from an EMBL/GenBank/DDBJ whole genome shotgun (WGS) entry which is preliminary data.</text>
</comment>
<feature type="compositionally biased region" description="Basic and acidic residues" evidence="1">
    <location>
        <begin position="358"/>
        <end position="375"/>
    </location>
</feature>
<name>A0A369JHF4_HYPMA</name>
<feature type="region of interest" description="Disordered" evidence="1">
    <location>
        <begin position="336"/>
        <end position="405"/>
    </location>
</feature>
<organism evidence="2 3">
    <name type="scientific">Hypsizygus marmoreus</name>
    <name type="common">White beech mushroom</name>
    <name type="synonym">Agaricus marmoreus</name>
    <dbReference type="NCBI Taxonomy" id="39966"/>
    <lineage>
        <taxon>Eukaryota</taxon>
        <taxon>Fungi</taxon>
        <taxon>Dikarya</taxon>
        <taxon>Basidiomycota</taxon>
        <taxon>Agaricomycotina</taxon>
        <taxon>Agaricomycetes</taxon>
        <taxon>Agaricomycetidae</taxon>
        <taxon>Agaricales</taxon>
        <taxon>Tricholomatineae</taxon>
        <taxon>Lyophyllaceae</taxon>
        <taxon>Hypsizygus</taxon>
    </lineage>
</organism>
<accession>A0A369JHF4</accession>
<keyword evidence="3" id="KW-1185">Reference proteome</keyword>
<dbReference type="InParanoid" id="A0A369JHF4"/>
<evidence type="ECO:0000256" key="1">
    <source>
        <dbReference type="SAM" id="MobiDB-lite"/>
    </source>
</evidence>
<feature type="compositionally biased region" description="Polar residues" evidence="1">
    <location>
        <begin position="29"/>
        <end position="40"/>
    </location>
</feature>
<evidence type="ECO:0000313" key="2">
    <source>
        <dbReference type="EMBL" id="RDB18834.1"/>
    </source>
</evidence>
<dbReference type="Proteomes" id="UP000076154">
    <property type="component" value="Unassembled WGS sequence"/>
</dbReference>
<sequence length="418" mass="45667">MSDTRSSSPAPSHISTSPSPSILFSIPSDTTIRSSPSPSIVSDLRPQSSFRPPSIISRAPSVVPSIPSAPSAVSIIRFIQLIQLPSAPSETSDHCSSRAPSMIVSSMTGTSIISEAPSSRSSISDAPSRSSSDAQVGHIPSCDSTSPCDAQVVPVPRHDSTSAHSDAQVVPVPRNYSTSVRSDAPSRRTPVCATHLYGQYSAIGFPGGLITPTWLITEVLDQKPITAGQDFILWPERVKFDSLVPPLFTGRVLRMAHPMDPTWVSFEIVSRRGERSGILLAPKSFVKIGFRARVTHFFRTLHLRPGGTWLSTRAQFTPGGAGDIERRRIEAMQLQANYERDNSDSREASSSPPGHLLRRVETRQLRVNRQRDNRKPSSSPPDRLAEQDLGLSNYREPSPSYPIHHLMDPFLLRSAPLF</sequence>
<proteinExistence type="predicted"/>
<reference evidence="2" key="1">
    <citation type="submission" date="2018-04" db="EMBL/GenBank/DDBJ databases">
        <title>Whole genome sequencing of Hypsizygus marmoreus.</title>
        <authorList>
            <person name="Choi I.-G."/>
            <person name="Min B."/>
            <person name="Kim J.-G."/>
            <person name="Kim S."/>
            <person name="Oh Y.-L."/>
            <person name="Kong W.-S."/>
            <person name="Park H."/>
            <person name="Jeong J."/>
            <person name="Song E.-S."/>
        </authorList>
    </citation>
    <scope>NUCLEOTIDE SEQUENCE [LARGE SCALE GENOMIC DNA]</scope>
    <source>
        <strain evidence="2">51987-8</strain>
    </source>
</reference>
<dbReference type="EMBL" id="LUEZ02000087">
    <property type="protein sequence ID" value="RDB18834.1"/>
    <property type="molecule type" value="Genomic_DNA"/>
</dbReference>
<protein>
    <submittedName>
        <fullName evidence="2">Uncharacterized protein</fullName>
    </submittedName>
</protein>
<feature type="region of interest" description="Disordered" evidence="1">
    <location>
        <begin position="114"/>
        <end position="148"/>
    </location>
</feature>
<feature type="compositionally biased region" description="Basic and acidic residues" evidence="1">
    <location>
        <begin position="338"/>
        <end position="347"/>
    </location>
</feature>
<feature type="compositionally biased region" description="Low complexity" evidence="1">
    <location>
        <begin position="48"/>
        <end position="66"/>
    </location>
</feature>
<dbReference type="AlphaFoldDB" id="A0A369JHF4"/>
<feature type="region of interest" description="Disordered" evidence="1">
    <location>
        <begin position="1"/>
        <end position="66"/>
    </location>
</feature>